<evidence type="ECO:0000256" key="3">
    <source>
        <dbReference type="ARBA" id="ARBA00023163"/>
    </source>
</evidence>
<evidence type="ECO:0000313" key="4">
    <source>
        <dbReference type="EnsemblMetazoa" id="tetur07g08319.1"/>
    </source>
</evidence>
<dbReference type="GO" id="GO:0006352">
    <property type="term" value="P:DNA-templated transcription initiation"/>
    <property type="evidence" value="ECO:0007669"/>
    <property type="project" value="InterPro"/>
</dbReference>
<dbReference type="PANTHER" id="PTHR10126">
    <property type="entry name" value="TATA-BOX BINDING PROTEIN"/>
    <property type="match status" value="1"/>
</dbReference>
<organism evidence="4 5">
    <name type="scientific">Tetranychus urticae</name>
    <name type="common">Two-spotted spider mite</name>
    <dbReference type="NCBI Taxonomy" id="32264"/>
    <lineage>
        <taxon>Eukaryota</taxon>
        <taxon>Metazoa</taxon>
        <taxon>Ecdysozoa</taxon>
        <taxon>Arthropoda</taxon>
        <taxon>Chelicerata</taxon>
        <taxon>Arachnida</taxon>
        <taxon>Acari</taxon>
        <taxon>Acariformes</taxon>
        <taxon>Trombidiformes</taxon>
        <taxon>Prostigmata</taxon>
        <taxon>Eleutherengona</taxon>
        <taxon>Raphignathae</taxon>
        <taxon>Tetranychoidea</taxon>
        <taxon>Tetranychidae</taxon>
        <taxon>Tetranychus</taxon>
    </lineage>
</organism>
<dbReference type="EnsemblMetazoa" id="tetur07g08319.1">
    <property type="protein sequence ID" value="tetur07g08319.1"/>
    <property type="gene ID" value="tetur07g08319"/>
</dbReference>
<dbReference type="EMBL" id="CAEY01001884">
    <property type="status" value="NOT_ANNOTATED_CDS"/>
    <property type="molecule type" value="Genomic_DNA"/>
</dbReference>
<accession>A0A158P4S0</accession>
<evidence type="ECO:0000256" key="2">
    <source>
        <dbReference type="ARBA" id="ARBA00023125"/>
    </source>
</evidence>
<protein>
    <submittedName>
        <fullName evidence="4">Uncharacterized protein</fullName>
    </submittedName>
</protein>
<dbReference type="eggNOG" id="KOG3302">
    <property type="taxonomic scope" value="Eukaryota"/>
</dbReference>
<dbReference type="InterPro" id="IPR012295">
    <property type="entry name" value="TBP_dom_sf"/>
</dbReference>
<keyword evidence="5" id="KW-1185">Reference proteome</keyword>
<name>A0A158P4S0_TETUR</name>
<dbReference type="STRING" id="32264.A0A158P4S0"/>
<evidence type="ECO:0000256" key="1">
    <source>
        <dbReference type="ARBA" id="ARBA00005560"/>
    </source>
</evidence>
<dbReference type="AlphaFoldDB" id="A0A158P4S0"/>
<dbReference type="GO" id="GO:0003677">
    <property type="term" value="F:DNA binding"/>
    <property type="evidence" value="ECO:0007669"/>
    <property type="project" value="UniProtKB-KW"/>
</dbReference>
<keyword evidence="3" id="KW-0804">Transcription</keyword>
<keyword evidence="2" id="KW-0238">DNA-binding</keyword>
<sequence length="174" mass="19934">MQYLQENVYIANIVTSFTLNSKLSRELIKQNFPFIKYTKSFSGGIMKYPDGCLLIFDSGKINITGVQNISTSFLLIDRFCSKYSAEVRVTAYRIVNITATSMIVGDFDYQKLILHPGATYEPELFPGINLKLDNSNVTFIIFRSGKVIITGLKNYESVYHYCDEFDYNIRLKPI</sequence>
<evidence type="ECO:0000313" key="5">
    <source>
        <dbReference type="Proteomes" id="UP000015104"/>
    </source>
</evidence>
<dbReference type="Gene3D" id="3.30.310.10">
    <property type="entry name" value="TATA-Binding Protein"/>
    <property type="match status" value="2"/>
</dbReference>
<reference evidence="5" key="1">
    <citation type="submission" date="2011-08" db="EMBL/GenBank/DDBJ databases">
        <authorList>
            <person name="Rombauts S."/>
        </authorList>
    </citation>
    <scope>NUCLEOTIDE SEQUENCE</scope>
    <source>
        <strain evidence="5">London</strain>
    </source>
</reference>
<dbReference type="Proteomes" id="UP000015104">
    <property type="component" value="Unassembled WGS sequence"/>
</dbReference>
<dbReference type="InterPro" id="IPR000814">
    <property type="entry name" value="TBP"/>
</dbReference>
<comment type="similarity">
    <text evidence="1">Belongs to the TBP family.</text>
</comment>
<reference evidence="4" key="2">
    <citation type="submission" date="2016-04" db="UniProtKB">
        <authorList>
            <consortium name="EnsemblMetazoa"/>
        </authorList>
    </citation>
    <scope>IDENTIFICATION</scope>
</reference>
<dbReference type="PRINTS" id="PR00686">
    <property type="entry name" value="TIFACTORIID"/>
</dbReference>
<dbReference type="Pfam" id="PF00352">
    <property type="entry name" value="TBP"/>
    <property type="match status" value="2"/>
</dbReference>
<dbReference type="SUPFAM" id="SSF55945">
    <property type="entry name" value="TATA-box binding protein-like"/>
    <property type="match status" value="2"/>
</dbReference>
<proteinExistence type="inferred from homology"/>